<feature type="transmembrane region" description="Helical" evidence="3">
    <location>
        <begin position="550"/>
        <end position="577"/>
    </location>
</feature>
<gene>
    <name evidence="5" type="ORF">FHS24_000786</name>
</gene>
<feature type="transmembrane region" description="Helical" evidence="3">
    <location>
        <begin position="629"/>
        <end position="651"/>
    </location>
</feature>
<evidence type="ECO:0000256" key="1">
    <source>
        <dbReference type="RuleBase" id="RU369079"/>
    </source>
</evidence>
<dbReference type="EMBL" id="JACHXL010000001">
    <property type="protein sequence ID" value="MBB3106295.1"/>
    <property type="molecule type" value="Genomic_DNA"/>
</dbReference>
<evidence type="ECO:0000256" key="2">
    <source>
        <dbReference type="SAM" id="MobiDB-lite"/>
    </source>
</evidence>
<keyword evidence="6" id="KW-1185">Reference proteome</keyword>
<keyword evidence="1" id="KW-0813">Transport</keyword>
<dbReference type="PANTHER" id="PTHR43849:SF2">
    <property type="entry name" value="BLL3936 PROTEIN"/>
    <property type="match status" value="1"/>
</dbReference>
<dbReference type="InterPro" id="IPR011853">
    <property type="entry name" value="TRAP_DctM-Dct_fused"/>
</dbReference>
<feature type="transmembrane region" description="Helical" evidence="3">
    <location>
        <begin position="77"/>
        <end position="95"/>
    </location>
</feature>
<keyword evidence="1" id="KW-0997">Cell inner membrane</keyword>
<feature type="transmembrane region" description="Helical" evidence="3">
    <location>
        <begin position="131"/>
        <end position="150"/>
    </location>
</feature>
<evidence type="ECO:0000313" key="6">
    <source>
        <dbReference type="Proteomes" id="UP000588111"/>
    </source>
</evidence>
<protein>
    <submittedName>
        <fullName evidence="5">TRAP transporter 4TM/12TM fusion protein</fullName>
    </submittedName>
</protein>
<feature type="compositionally biased region" description="Low complexity" evidence="2">
    <location>
        <begin position="16"/>
        <end position="27"/>
    </location>
</feature>
<dbReference type="InterPro" id="IPR010656">
    <property type="entry name" value="DctM"/>
</dbReference>
<keyword evidence="1" id="KW-1003">Cell membrane</keyword>
<name>A0A839TE30_9GAMM</name>
<evidence type="ECO:0000259" key="4">
    <source>
        <dbReference type="Pfam" id="PF06808"/>
    </source>
</evidence>
<dbReference type="GO" id="GO:0005886">
    <property type="term" value="C:plasma membrane"/>
    <property type="evidence" value="ECO:0007669"/>
    <property type="project" value="UniProtKB-SubCell"/>
</dbReference>
<dbReference type="Proteomes" id="UP000588111">
    <property type="component" value="Unassembled WGS sequence"/>
</dbReference>
<feature type="transmembrane region" description="Helical" evidence="3">
    <location>
        <begin position="101"/>
        <end position="119"/>
    </location>
</feature>
<keyword evidence="3" id="KW-0472">Membrane</keyword>
<dbReference type="GO" id="GO:0022857">
    <property type="term" value="F:transmembrane transporter activity"/>
    <property type="evidence" value="ECO:0007669"/>
    <property type="project" value="UniProtKB-UniRule"/>
</dbReference>
<feature type="domain" description="TRAP C4-dicarboxylate transport system permease DctM subunit" evidence="4">
    <location>
        <begin position="174"/>
        <end position="609"/>
    </location>
</feature>
<feature type="transmembrane region" description="Helical" evidence="3">
    <location>
        <begin position="426"/>
        <end position="443"/>
    </location>
</feature>
<organism evidence="5 6">
    <name type="scientific">Psychrobacter luti</name>
    <dbReference type="NCBI Taxonomy" id="198481"/>
    <lineage>
        <taxon>Bacteria</taxon>
        <taxon>Pseudomonadati</taxon>
        <taxon>Pseudomonadota</taxon>
        <taxon>Gammaproteobacteria</taxon>
        <taxon>Moraxellales</taxon>
        <taxon>Moraxellaceae</taxon>
        <taxon>Psychrobacter</taxon>
    </lineage>
</organism>
<comment type="function">
    <text evidence="1">Part of the tripartite ATP-independent periplasmic (TRAP) transport system.</text>
</comment>
<accession>A0A839TE30</accession>
<feature type="transmembrane region" description="Helical" evidence="3">
    <location>
        <begin position="359"/>
        <end position="380"/>
    </location>
</feature>
<feature type="compositionally biased region" description="Polar residues" evidence="2">
    <location>
        <begin position="1"/>
        <end position="13"/>
    </location>
</feature>
<feature type="transmembrane region" description="Helical" evidence="3">
    <location>
        <begin position="523"/>
        <end position="544"/>
    </location>
</feature>
<feature type="transmembrane region" description="Helical" evidence="3">
    <location>
        <begin position="234"/>
        <end position="257"/>
    </location>
</feature>
<dbReference type="RefSeq" id="WP_201598971.1">
    <property type="nucleotide sequence ID" value="NZ_CAJHAH010000002.1"/>
</dbReference>
<feature type="transmembrane region" description="Helical" evidence="3">
    <location>
        <begin position="589"/>
        <end position="609"/>
    </location>
</feature>
<keyword evidence="3" id="KW-1133">Transmembrane helix</keyword>
<dbReference type="Pfam" id="PF06808">
    <property type="entry name" value="DctM"/>
    <property type="match status" value="1"/>
</dbReference>
<feature type="transmembrane region" description="Helical" evidence="3">
    <location>
        <begin position="464"/>
        <end position="488"/>
    </location>
</feature>
<feature type="transmembrane region" description="Helical" evidence="3">
    <location>
        <begin position="663"/>
        <end position="691"/>
    </location>
</feature>
<dbReference type="NCBIfam" id="TIGR02123">
    <property type="entry name" value="TRAP_fused"/>
    <property type="match status" value="1"/>
</dbReference>
<dbReference type="PANTHER" id="PTHR43849">
    <property type="entry name" value="BLL3936 PROTEIN"/>
    <property type="match status" value="1"/>
</dbReference>
<proteinExistence type="predicted"/>
<feature type="transmembrane region" description="Helical" evidence="3">
    <location>
        <begin position="188"/>
        <end position="208"/>
    </location>
</feature>
<feature type="transmembrane region" description="Helical" evidence="3">
    <location>
        <begin position="494"/>
        <end position="516"/>
    </location>
</feature>
<evidence type="ECO:0000313" key="5">
    <source>
        <dbReference type="EMBL" id="MBB3106295.1"/>
    </source>
</evidence>
<reference evidence="5 6" key="1">
    <citation type="submission" date="2020-08" db="EMBL/GenBank/DDBJ databases">
        <title>Genomic Encyclopedia of Type Strains, Phase III (KMG-III): the genomes of soil and plant-associated and newly described type strains.</title>
        <authorList>
            <person name="Whitman W."/>
        </authorList>
    </citation>
    <scope>NUCLEOTIDE SEQUENCE [LARGE SCALE GENOMIC DNA]</scope>
    <source>
        <strain evidence="5 6">CECT 5885</strain>
    </source>
</reference>
<sequence>MNSQVMDHNSGTPIYNDDANSNDNVNSNENAILAHQPNAPAETEDYDDVDPSVTQAILEKYDRESITRHITQGPVKYIIAAICIFYSIFHLYITFNPMPSLLQRSVHVGVGFALIFLIFPASKKSSRKKVAWYDWIWFIFSLSGMAYLIYEYQDIVTSRGGMANSVDVIFSIITVICVLEGSRRITGWILPILASIFLLYPFVSHLSFMPDRLLTRPYDMGDIFGQLFLKTEGLYSVAIGASVTFIFLFILFGAFLARSGMGQLFNDLALALAGDKKGGPAKVAVISSGFMGSINGSALSNVVSTGAFTIPLMKKVGYHKDFAGAVEASASVGGQILPPIMGASAFIMAETTGLPYSTIALAALLPAILYYLGVIAQVHFRAGRRDLKGMAKESLPQVKEVLKARGHMLLPIVFLIYLLIQNVPVGYAAAYTIGFTVVISMLRKETRMGFKDILGALEDGARQSLAVMAACAVVGIIIGVVSLTSFGTVMTSSIVTLGAGSLLLTLILTMLASMVLGMGLPSIPAYIITATMAAPALAGFDIPILSAHMFVFYFGVFANITPPVCLAAFAGAGISGGDPMKTGYLSLKLALAGFIVPFMFIYNPAMLMIDPTDLAVTAKEFPLPPVIDIVIAVVTSVIGVIGLSAALEGYFKSDMNTVTRLILALGALLLIYPGLITGAIGGVIVLGIAAFNIKRSKAPAVLNV</sequence>
<comment type="subcellular location">
    <subcellularLocation>
        <location evidence="1">Cell inner membrane</location>
        <topology evidence="1">Multi-pass membrane protein</topology>
    </subcellularLocation>
</comment>
<dbReference type="AlphaFoldDB" id="A0A839TE30"/>
<feature type="region of interest" description="Disordered" evidence="2">
    <location>
        <begin position="1"/>
        <end position="27"/>
    </location>
</feature>
<comment type="caution">
    <text evidence="5">The sequence shown here is derived from an EMBL/GenBank/DDBJ whole genome shotgun (WGS) entry which is preliminary data.</text>
</comment>
<keyword evidence="3" id="KW-0812">Transmembrane</keyword>
<feature type="transmembrane region" description="Helical" evidence="3">
    <location>
        <begin position="162"/>
        <end position="181"/>
    </location>
</feature>
<evidence type="ECO:0000256" key="3">
    <source>
        <dbReference type="SAM" id="Phobius"/>
    </source>
</evidence>
<feature type="transmembrane region" description="Helical" evidence="3">
    <location>
        <begin position="401"/>
        <end position="420"/>
    </location>
</feature>